<dbReference type="Proteomes" id="UP000822688">
    <property type="component" value="Chromosome 3"/>
</dbReference>
<reference evidence="1" key="1">
    <citation type="submission" date="2020-06" db="EMBL/GenBank/DDBJ databases">
        <title>WGS assembly of Ceratodon purpureus strain R40.</title>
        <authorList>
            <person name="Carey S.B."/>
            <person name="Jenkins J."/>
            <person name="Shu S."/>
            <person name="Lovell J.T."/>
            <person name="Sreedasyam A."/>
            <person name="Maumus F."/>
            <person name="Tiley G.P."/>
            <person name="Fernandez-Pozo N."/>
            <person name="Barry K."/>
            <person name="Chen C."/>
            <person name="Wang M."/>
            <person name="Lipzen A."/>
            <person name="Daum C."/>
            <person name="Saski C.A."/>
            <person name="Payton A.C."/>
            <person name="Mcbreen J.C."/>
            <person name="Conrad R.E."/>
            <person name="Kollar L.M."/>
            <person name="Olsson S."/>
            <person name="Huttunen S."/>
            <person name="Landis J.B."/>
            <person name="Wickett N.J."/>
            <person name="Johnson M.G."/>
            <person name="Rensing S.A."/>
            <person name="Grimwood J."/>
            <person name="Schmutz J."/>
            <person name="Mcdaniel S.F."/>
        </authorList>
    </citation>
    <scope>NUCLEOTIDE SEQUENCE</scope>
    <source>
        <strain evidence="1">R40</strain>
    </source>
</reference>
<comment type="caution">
    <text evidence="1">The sequence shown here is derived from an EMBL/GenBank/DDBJ whole genome shotgun (WGS) entry which is preliminary data.</text>
</comment>
<proteinExistence type="predicted"/>
<gene>
    <name evidence="1" type="ORF">KC19_3G239200</name>
</gene>
<protein>
    <submittedName>
        <fullName evidence="1">Uncharacterized protein</fullName>
    </submittedName>
</protein>
<sequence>MIDLPSPPPPHLSPPRNPRRVLSREGRIHHLHNQTPNCISFTASFLHIMCLVSSTYIRIRVSPPKCVFSFSFLSRELHVIRRISSSSMMCSMMRAAAFKSCICHCNGTVLAGPIPAPAMCVPPGPLQLRDAFSVLGSTVLGGTVLGYISTTGVGWRVAGEEGGVCDCMLFCGRGGASGGLGVYLRGQVLNLVRNPGRP</sequence>
<keyword evidence="2" id="KW-1185">Reference proteome</keyword>
<evidence type="ECO:0000313" key="2">
    <source>
        <dbReference type="Proteomes" id="UP000822688"/>
    </source>
</evidence>
<dbReference type="AlphaFoldDB" id="A0A8T0IPD1"/>
<dbReference type="EMBL" id="CM026423">
    <property type="protein sequence ID" value="KAG0584849.1"/>
    <property type="molecule type" value="Genomic_DNA"/>
</dbReference>
<accession>A0A8T0IPD1</accession>
<evidence type="ECO:0000313" key="1">
    <source>
        <dbReference type="EMBL" id="KAG0584849.1"/>
    </source>
</evidence>
<organism evidence="1 2">
    <name type="scientific">Ceratodon purpureus</name>
    <name type="common">Fire moss</name>
    <name type="synonym">Dicranum purpureum</name>
    <dbReference type="NCBI Taxonomy" id="3225"/>
    <lineage>
        <taxon>Eukaryota</taxon>
        <taxon>Viridiplantae</taxon>
        <taxon>Streptophyta</taxon>
        <taxon>Embryophyta</taxon>
        <taxon>Bryophyta</taxon>
        <taxon>Bryophytina</taxon>
        <taxon>Bryopsida</taxon>
        <taxon>Dicranidae</taxon>
        <taxon>Pseudoditrichales</taxon>
        <taxon>Ditrichaceae</taxon>
        <taxon>Ceratodon</taxon>
    </lineage>
</organism>
<name>A0A8T0IPD1_CERPU</name>